<feature type="domain" description="FAD-binding FR-type" evidence="1">
    <location>
        <begin position="10"/>
        <end position="106"/>
    </location>
</feature>
<evidence type="ECO:0000313" key="3">
    <source>
        <dbReference type="Proteomes" id="UP000546257"/>
    </source>
</evidence>
<dbReference type="PROSITE" id="PS51384">
    <property type="entry name" value="FAD_FR"/>
    <property type="match status" value="1"/>
</dbReference>
<protein>
    <submittedName>
        <fullName evidence="2">FAD-dependent oxidoreductase</fullName>
    </submittedName>
</protein>
<dbReference type="InterPro" id="IPR001709">
    <property type="entry name" value="Flavoprot_Pyr_Nucl_cyt_Rdtase"/>
</dbReference>
<keyword evidence="3" id="KW-1185">Reference proteome</keyword>
<dbReference type="InterPro" id="IPR017927">
    <property type="entry name" value="FAD-bd_FR_type"/>
</dbReference>
<dbReference type="SUPFAM" id="SSF63380">
    <property type="entry name" value="Riboflavin synthase domain-like"/>
    <property type="match status" value="1"/>
</dbReference>
<dbReference type="AlphaFoldDB" id="A0A7J9SJB9"/>
<sequence>MCAVLILSIASFQKATITSVTEISSDCKQYIIELNEGTFTGEAGQHTALQTDNGVKPYSVLAVDDTRIGLMIRAYGTDGVADYMNARSVGDVVQVNPKLTGSLTLRRTDRPAVFIGTGTGITPIIGLLQAYIADDGPQAVFMFGEKTRDQLLYKSLLEQYALTRSVETRFSLSREEWHGHTGYIQEQLPEVINTVGQDADYYVCGVPAAVVATKDRLDELGVPSSCVHTEGWEDAHVS</sequence>
<dbReference type="Pfam" id="PF00175">
    <property type="entry name" value="NAD_binding_1"/>
    <property type="match status" value="1"/>
</dbReference>
<dbReference type="Gene3D" id="2.40.30.10">
    <property type="entry name" value="Translation factors"/>
    <property type="match status" value="1"/>
</dbReference>
<dbReference type="PANTHER" id="PTHR47354:SF5">
    <property type="entry name" value="PROTEIN RFBI"/>
    <property type="match status" value="1"/>
</dbReference>
<proteinExistence type="predicted"/>
<dbReference type="PANTHER" id="PTHR47354">
    <property type="entry name" value="NADH OXIDOREDUCTASE HCR"/>
    <property type="match status" value="1"/>
</dbReference>
<dbReference type="InterPro" id="IPR050415">
    <property type="entry name" value="MRET"/>
</dbReference>
<dbReference type="InterPro" id="IPR017938">
    <property type="entry name" value="Riboflavin_synthase-like_b-brl"/>
</dbReference>
<reference evidence="2 3" key="1">
    <citation type="submission" date="2020-08" db="EMBL/GenBank/DDBJ databases">
        <authorList>
            <person name="Seo M.-J."/>
        </authorList>
    </citation>
    <scope>NUCLEOTIDE SEQUENCE [LARGE SCALE GENOMIC DNA]</scope>
    <source>
        <strain evidence="2 3">MBLA0160</strain>
    </source>
</reference>
<evidence type="ECO:0000313" key="2">
    <source>
        <dbReference type="EMBL" id="MBB6646116.1"/>
    </source>
</evidence>
<dbReference type="InterPro" id="IPR039261">
    <property type="entry name" value="FNR_nucleotide-bd"/>
</dbReference>
<gene>
    <name evidence="2" type="ORF">H5V44_07415</name>
</gene>
<dbReference type="CDD" id="cd00322">
    <property type="entry name" value="FNR_like"/>
    <property type="match status" value="1"/>
</dbReference>
<dbReference type="EMBL" id="JACKXD010000002">
    <property type="protein sequence ID" value="MBB6646116.1"/>
    <property type="molecule type" value="Genomic_DNA"/>
</dbReference>
<dbReference type="Gene3D" id="3.40.50.80">
    <property type="entry name" value="Nucleotide-binding domain of ferredoxin-NADP reductase (FNR) module"/>
    <property type="match status" value="1"/>
</dbReference>
<dbReference type="SUPFAM" id="SSF52343">
    <property type="entry name" value="Ferredoxin reductase-like, C-terminal NADP-linked domain"/>
    <property type="match status" value="1"/>
</dbReference>
<comment type="caution">
    <text evidence="2">The sequence shown here is derived from an EMBL/GenBank/DDBJ whole genome shotgun (WGS) entry which is preliminary data.</text>
</comment>
<dbReference type="RefSeq" id="WP_185192472.1">
    <property type="nucleotide sequence ID" value="NZ_JACKXD010000002.1"/>
</dbReference>
<name>A0A7J9SJB9_9EURY</name>
<dbReference type="GO" id="GO:0016491">
    <property type="term" value="F:oxidoreductase activity"/>
    <property type="evidence" value="ECO:0007669"/>
    <property type="project" value="InterPro"/>
</dbReference>
<dbReference type="PRINTS" id="PR00371">
    <property type="entry name" value="FPNCR"/>
</dbReference>
<accession>A0A7J9SJB9</accession>
<evidence type="ECO:0000259" key="1">
    <source>
        <dbReference type="PROSITE" id="PS51384"/>
    </source>
</evidence>
<organism evidence="2 3">
    <name type="scientific">Halobellus ruber</name>
    <dbReference type="NCBI Taxonomy" id="2761102"/>
    <lineage>
        <taxon>Archaea</taxon>
        <taxon>Methanobacteriati</taxon>
        <taxon>Methanobacteriota</taxon>
        <taxon>Stenosarchaea group</taxon>
        <taxon>Halobacteria</taxon>
        <taxon>Halobacteriales</taxon>
        <taxon>Haloferacaceae</taxon>
        <taxon>Halobellus</taxon>
    </lineage>
</organism>
<dbReference type="Proteomes" id="UP000546257">
    <property type="component" value="Unassembled WGS sequence"/>
</dbReference>
<dbReference type="InterPro" id="IPR001433">
    <property type="entry name" value="OxRdtase_FAD/NAD-bd"/>
</dbReference>